<reference evidence="1 2" key="1">
    <citation type="submission" date="2017-12" db="EMBL/GenBank/DDBJ databases">
        <title>Genomic characterization of T5-related Aeromonas hydrophila phages AhSzq-1 and AhSzw-1 and proposal to be two new species.</title>
        <authorList>
            <person name="Chen L."/>
            <person name="Yuan S."/>
            <person name="Ma Y."/>
        </authorList>
    </citation>
    <scope>NUCLEOTIDE SEQUENCE [LARGE SCALE GENOMIC DNA]</scope>
    <source>
        <strain evidence="1">Seawater</strain>
    </source>
</reference>
<evidence type="ECO:0000313" key="2">
    <source>
        <dbReference type="Proteomes" id="UP000244741"/>
    </source>
</evidence>
<name>A0A2R4ALR1_9CAUD</name>
<gene>
    <name evidence="1" type="ORF">AhSzq1_53</name>
</gene>
<organism evidence="1 2">
    <name type="scientific">Aeromonas phage AhSzq-1</name>
    <dbReference type="NCBI Taxonomy" id="2138298"/>
    <lineage>
        <taxon>Viruses</taxon>
        <taxon>Duplodnaviria</taxon>
        <taxon>Heunggongvirae</taxon>
        <taxon>Uroviricota</taxon>
        <taxon>Caudoviricetes</taxon>
        <taxon>Demerecviridae</taxon>
        <taxon>Shenzhenvirus</taxon>
        <taxon>Shenzhenvirus AhSzq1</taxon>
    </lineage>
</organism>
<sequence>MKPLGRKYYLGDCKWKPKEKGKHLRGWWEGIIPPSKARFKQEVKKEIENEKLRCETCS</sequence>
<protein>
    <submittedName>
        <fullName evidence="1">Uncharacterized protein</fullName>
    </submittedName>
</protein>
<evidence type="ECO:0000313" key="1">
    <source>
        <dbReference type="EMBL" id="AVR75946.1"/>
    </source>
</evidence>
<accession>A0A2R4ALR1</accession>
<dbReference type="EMBL" id="MG676224">
    <property type="protein sequence ID" value="AVR75946.1"/>
    <property type="molecule type" value="Genomic_DNA"/>
</dbReference>
<dbReference type="Proteomes" id="UP000244741">
    <property type="component" value="Segment"/>
</dbReference>
<keyword evidence="2" id="KW-1185">Reference proteome</keyword>
<proteinExistence type="predicted"/>